<dbReference type="SUPFAM" id="SSF55729">
    <property type="entry name" value="Acyl-CoA N-acyltransferases (Nat)"/>
    <property type="match status" value="1"/>
</dbReference>
<organism evidence="4 5">
    <name type="scientific">Winogradskya consettensis</name>
    <dbReference type="NCBI Taxonomy" id="113560"/>
    <lineage>
        <taxon>Bacteria</taxon>
        <taxon>Bacillati</taxon>
        <taxon>Actinomycetota</taxon>
        <taxon>Actinomycetes</taxon>
        <taxon>Micromonosporales</taxon>
        <taxon>Micromonosporaceae</taxon>
        <taxon>Winogradskya</taxon>
    </lineage>
</organism>
<dbReference type="AlphaFoldDB" id="A0A919T167"/>
<evidence type="ECO:0000259" key="3">
    <source>
        <dbReference type="PROSITE" id="PS51186"/>
    </source>
</evidence>
<accession>A0A919T167</accession>
<dbReference type="Gene3D" id="3.40.630.30">
    <property type="match status" value="1"/>
</dbReference>
<dbReference type="PANTHER" id="PTHR43877:SF2">
    <property type="entry name" value="AMINOALKYLPHOSPHONATE N-ACETYLTRANSFERASE-RELATED"/>
    <property type="match status" value="1"/>
</dbReference>
<dbReference type="Pfam" id="PF00583">
    <property type="entry name" value="Acetyltransf_1"/>
    <property type="match status" value="1"/>
</dbReference>
<evidence type="ECO:0000256" key="1">
    <source>
        <dbReference type="ARBA" id="ARBA00022679"/>
    </source>
</evidence>
<dbReference type="InterPro" id="IPR016181">
    <property type="entry name" value="Acyl_CoA_acyltransferase"/>
</dbReference>
<protein>
    <submittedName>
        <fullName evidence="4">N-acetyltransferase</fullName>
    </submittedName>
</protein>
<evidence type="ECO:0000256" key="2">
    <source>
        <dbReference type="ARBA" id="ARBA00023315"/>
    </source>
</evidence>
<dbReference type="EMBL" id="BOQP01000058">
    <property type="protein sequence ID" value="GIM83892.1"/>
    <property type="molecule type" value="Genomic_DNA"/>
</dbReference>
<keyword evidence="1" id="KW-0808">Transferase</keyword>
<dbReference type="PROSITE" id="PS51186">
    <property type="entry name" value="GNAT"/>
    <property type="match status" value="1"/>
</dbReference>
<dbReference type="PANTHER" id="PTHR43877">
    <property type="entry name" value="AMINOALKYLPHOSPHONATE N-ACETYLTRANSFERASE-RELATED-RELATED"/>
    <property type="match status" value="1"/>
</dbReference>
<dbReference type="GO" id="GO:0016747">
    <property type="term" value="F:acyltransferase activity, transferring groups other than amino-acyl groups"/>
    <property type="evidence" value="ECO:0007669"/>
    <property type="project" value="InterPro"/>
</dbReference>
<keyword evidence="2" id="KW-0012">Acyltransferase</keyword>
<dbReference type="Proteomes" id="UP000680865">
    <property type="component" value="Unassembled WGS sequence"/>
</dbReference>
<reference evidence="4" key="1">
    <citation type="submission" date="2021-03" db="EMBL/GenBank/DDBJ databases">
        <title>Whole genome shotgun sequence of Actinoplanes consettensis NBRC 14913.</title>
        <authorList>
            <person name="Komaki H."/>
            <person name="Tamura T."/>
        </authorList>
    </citation>
    <scope>NUCLEOTIDE SEQUENCE</scope>
    <source>
        <strain evidence="4">NBRC 14913</strain>
    </source>
</reference>
<comment type="caution">
    <text evidence="4">The sequence shown here is derived from an EMBL/GenBank/DDBJ whole genome shotgun (WGS) entry which is preliminary data.</text>
</comment>
<evidence type="ECO:0000313" key="4">
    <source>
        <dbReference type="EMBL" id="GIM83892.1"/>
    </source>
</evidence>
<evidence type="ECO:0000313" key="5">
    <source>
        <dbReference type="Proteomes" id="UP000680865"/>
    </source>
</evidence>
<proteinExistence type="predicted"/>
<sequence>MLVIKETPVGDPAATTIVRLYLTEMVERYYERPATAAEVDAASDDDPDVLLVAFGEGGEPVGCAGLRLAEPSVGEVTKVYVHPSARRLGLGRRLLAAIEDAALDRGLRTLRLDTRSDLVEARALYAAIGFREIPPHRDLLYADHWYAKDLAQE</sequence>
<gene>
    <name evidence="4" type="ORF">Aco04nite_88760</name>
</gene>
<dbReference type="InterPro" id="IPR050832">
    <property type="entry name" value="Bact_Acetyltransf"/>
</dbReference>
<dbReference type="InterPro" id="IPR000182">
    <property type="entry name" value="GNAT_dom"/>
</dbReference>
<dbReference type="RefSeq" id="WP_244876746.1">
    <property type="nucleotide sequence ID" value="NZ_BAAATW010000004.1"/>
</dbReference>
<feature type="domain" description="N-acetyltransferase" evidence="3">
    <location>
        <begin position="9"/>
        <end position="151"/>
    </location>
</feature>
<keyword evidence="5" id="KW-1185">Reference proteome</keyword>
<name>A0A919T167_9ACTN</name>